<proteinExistence type="predicted"/>
<feature type="transmembrane region" description="Helical" evidence="2">
    <location>
        <begin position="59"/>
        <end position="87"/>
    </location>
</feature>
<keyword evidence="4" id="KW-1185">Reference proteome</keyword>
<reference evidence="3 4" key="1">
    <citation type="submission" date="2017-04" db="EMBL/GenBank/DDBJ databases">
        <authorList>
            <person name="Afonso C.L."/>
            <person name="Miller P.J."/>
            <person name="Scott M.A."/>
            <person name="Spackman E."/>
            <person name="Goraichik I."/>
            <person name="Dimitrov K.M."/>
            <person name="Suarez D.L."/>
            <person name="Swayne D.E."/>
        </authorList>
    </citation>
    <scope>NUCLEOTIDE SEQUENCE [LARGE SCALE GENOMIC DNA]</scope>
    <source>
        <strain evidence="3 4">DSM 12816</strain>
    </source>
</reference>
<gene>
    <name evidence="3" type="ORF">SAMN02745168_0025</name>
</gene>
<evidence type="ECO:0008006" key="5">
    <source>
        <dbReference type="Google" id="ProtNLM"/>
    </source>
</evidence>
<dbReference type="STRING" id="1122930.SAMN02745168_0025"/>
<sequence length="201" mass="21293">MKKDDGEIQAKTGGKKRRKPSPGTILKKTDVRWIIRIVLFSVAMSAILTLLSAEALENAGYILAFTVLAAFILLGILFDIIGVAVTAADEKPFHSMAAHKQPGAIESLRLIRNAEKVSSFCNDVVGDIAGIISGTTAAIIVTKLQHDLATQNIAISLAVSGAVSGLMIGGKALGKTAAINNSTNIVYFAGRVTRFFTHWGD</sequence>
<feature type="region of interest" description="Disordered" evidence="1">
    <location>
        <begin position="1"/>
        <end position="23"/>
    </location>
</feature>
<keyword evidence="2" id="KW-1133">Transmembrane helix</keyword>
<evidence type="ECO:0000313" key="4">
    <source>
        <dbReference type="Proteomes" id="UP000192790"/>
    </source>
</evidence>
<keyword evidence="2" id="KW-0812">Transmembrane</keyword>
<protein>
    <recommendedName>
        <fullName evidence="5">CNNM transmembrane domain-containing protein</fullName>
    </recommendedName>
</protein>
<accession>A0A1W2CKE0</accession>
<organism evidence="3 4">
    <name type="scientific">Papillibacter cinnamivorans DSM 12816</name>
    <dbReference type="NCBI Taxonomy" id="1122930"/>
    <lineage>
        <taxon>Bacteria</taxon>
        <taxon>Bacillati</taxon>
        <taxon>Bacillota</taxon>
        <taxon>Clostridia</taxon>
        <taxon>Eubacteriales</taxon>
        <taxon>Oscillospiraceae</taxon>
        <taxon>Papillibacter</taxon>
    </lineage>
</organism>
<evidence type="ECO:0000256" key="1">
    <source>
        <dbReference type="SAM" id="MobiDB-lite"/>
    </source>
</evidence>
<name>A0A1W2CKE0_9FIRM</name>
<evidence type="ECO:0000313" key="3">
    <source>
        <dbReference type="EMBL" id="SMC85444.1"/>
    </source>
</evidence>
<dbReference type="AlphaFoldDB" id="A0A1W2CKE0"/>
<feature type="transmembrane region" description="Helical" evidence="2">
    <location>
        <begin position="33"/>
        <end position="53"/>
    </location>
</feature>
<dbReference type="RefSeq" id="WP_242942859.1">
    <property type="nucleotide sequence ID" value="NZ_FWXW01000010.1"/>
</dbReference>
<dbReference type="EMBL" id="FWXW01000010">
    <property type="protein sequence ID" value="SMC85444.1"/>
    <property type="molecule type" value="Genomic_DNA"/>
</dbReference>
<evidence type="ECO:0000256" key="2">
    <source>
        <dbReference type="SAM" id="Phobius"/>
    </source>
</evidence>
<dbReference type="Proteomes" id="UP000192790">
    <property type="component" value="Unassembled WGS sequence"/>
</dbReference>
<keyword evidence="2" id="KW-0472">Membrane</keyword>